<dbReference type="PANTHER" id="PTHR42718:SF47">
    <property type="entry name" value="METHYL VIOLOGEN RESISTANCE PROTEIN SMVA"/>
    <property type="match status" value="1"/>
</dbReference>
<organism evidence="9 10">
    <name type="scientific">Paenibacillus cookii</name>
    <dbReference type="NCBI Taxonomy" id="157839"/>
    <lineage>
        <taxon>Bacteria</taxon>
        <taxon>Bacillati</taxon>
        <taxon>Bacillota</taxon>
        <taxon>Bacilli</taxon>
        <taxon>Bacillales</taxon>
        <taxon>Paenibacillaceae</taxon>
        <taxon>Paenibacillus</taxon>
    </lineage>
</organism>
<evidence type="ECO:0000256" key="5">
    <source>
        <dbReference type="ARBA" id="ARBA00022989"/>
    </source>
</evidence>
<gene>
    <name evidence="9" type="ORF">J21TS3_50060</name>
</gene>
<feature type="transmembrane region" description="Helical" evidence="7">
    <location>
        <begin position="12"/>
        <end position="37"/>
    </location>
</feature>
<evidence type="ECO:0000256" key="7">
    <source>
        <dbReference type="SAM" id="Phobius"/>
    </source>
</evidence>
<keyword evidence="10" id="KW-1185">Reference proteome</keyword>
<dbReference type="PROSITE" id="PS50850">
    <property type="entry name" value="MFS"/>
    <property type="match status" value="1"/>
</dbReference>
<proteinExistence type="predicted"/>
<feature type="transmembrane region" description="Helical" evidence="7">
    <location>
        <begin position="57"/>
        <end position="74"/>
    </location>
</feature>
<feature type="transmembrane region" description="Helical" evidence="7">
    <location>
        <begin position="106"/>
        <end position="127"/>
    </location>
</feature>
<evidence type="ECO:0000259" key="8">
    <source>
        <dbReference type="PROSITE" id="PS50850"/>
    </source>
</evidence>
<evidence type="ECO:0000256" key="6">
    <source>
        <dbReference type="ARBA" id="ARBA00023136"/>
    </source>
</evidence>
<keyword evidence="4 7" id="KW-0812">Transmembrane</keyword>
<evidence type="ECO:0000256" key="3">
    <source>
        <dbReference type="ARBA" id="ARBA00022475"/>
    </source>
</evidence>
<dbReference type="PANTHER" id="PTHR42718">
    <property type="entry name" value="MAJOR FACILITATOR SUPERFAMILY MULTIDRUG TRANSPORTER MFSC"/>
    <property type="match status" value="1"/>
</dbReference>
<keyword evidence="6 7" id="KW-0472">Membrane</keyword>
<dbReference type="SUPFAM" id="SSF103473">
    <property type="entry name" value="MFS general substrate transporter"/>
    <property type="match status" value="1"/>
</dbReference>
<dbReference type="InterPro" id="IPR011701">
    <property type="entry name" value="MFS"/>
</dbReference>
<dbReference type="RefSeq" id="WP_081992840.1">
    <property type="nucleotide sequence ID" value="NZ_BORW01000050.1"/>
</dbReference>
<sequence>MRNLHAQAGAREWTGLGVLVLTSLLVSSDIFVLALALPDLSADLGADSTQQLWIMDIYGFMLTGFLITMGTLGDRIGRRKVLMMGAAVFGIASVGAAFAASPGMLIAARAILGIAGATLVPSTLALISHMFHDPKQRGLAISIWMAGCMGGAAIGPVVGGMMLENFWWGSVFLIGVPVMVLLLVLGPVLLPEYRDQGAGRLDLLSVGLSLAALGLNMSQVSLHDSGGKHECYSGAPLCPKVATPLHVWI</sequence>
<evidence type="ECO:0000256" key="2">
    <source>
        <dbReference type="ARBA" id="ARBA00022448"/>
    </source>
</evidence>
<dbReference type="Pfam" id="PF07690">
    <property type="entry name" value="MFS_1"/>
    <property type="match status" value="1"/>
</dbReference>
<dbReference type="Gene3D" id="1.20.1720.10">
    <property type="entry name" value="Multidrug resistance protein D"/>
    <property type="match status" value="1"/>
</dbReference>
<dbReference type="CDD" id="cd17321">
    <property type="entry name" value="MFS_MMR_MDR_like"/>
    <property type="match status" value="1"/>
</dbReference>
<protein>
    <recommendedName>
        <fullName evidence="8">Major facilitator superfamily (MFS) profile domain-containing protein</fullName>
    </recommendedName>
</protein>
<comment type="subcellular location">
    <subcellularLocation>
        <location evidence="1">Cell membrane</location>
        <topology evidence="1">Multi-pass membrane protein</topology>
    </subcellularLocation>
</comment>
<feature type="transmembrane region" description="Helical" evidence="7">
    <location>
        <begin position="81"/>
        <end position="100"/>
    </location>
</feature>
<accession>A0ABQ4M3T3</accession>
<evidence type="ECO:0000256" key="4">
    <source>
        <dbReference type="ARBA" id="ARBA00022692"/>
    </source>
</evidence>
<evidence type="ECO:0000313" key="10">
    <source>
        <dbReference type="Proteomes" id="UP000680638"/>
    </source>
</evidence>
<reference evidence="9 10" key="1">
    <citation type="submission" date="2021-03" db="EMBL/GenBank/DDBJ databases">
        <title>Antimicrobial resistance genes in bacteria isolated from Japanese honey, and their potential for conferring macrolide and lincosamide resistance in the American foulbrood pathogen Paenibacillus larvae.</title>
        <authorList>
            <person name="Okamoto M."/>
            <person name="Kumagai M."/>
            <person name="Kanamori H."/>
            <person name="Takamatsu D."/>
        </authorList>
    </citation>
    <scope>NUCLEOTIDE SEQUENCE [LARGE SCALE GENOMIC DNA]</scope>
    <source>
        <strain evidence="9 10">J21TS3</strain>
    </source>
</reference>
<feature type="domain" description="Major facilitator superfamily (MFS) profile" evidence="8">
    <location>
        <begin position="15"/>
        <end position="249"/>
    </location>
</feature>
<keyword evidence="3" id="KW-1003">Cell membrane</keyword>
<feature type="transmembrane region" description="Helical" evidence="7">
    <location>
        <begin position="139"/>
        <end position="160"/>
    </location>
</feature>
<keyword evidence="5 7" id="KW-1133">Transmembrane helix</keyword>
<dbReference type="EMBL" id="BORW01000050">
    <property type="protein sequence ID" value="GIO70185.1"/>
    <property type="molecule type" value="Genomic_DNA"/>
</dbReference>
<comment type="caution">
    <text evidence="9">The sequence shown here is derived from an EMBL/GenBank/DDBJ whole genome shotgun (WGS) entry which is preliminary data.</text>
</comment>
<evidence type="ECO:0000313" key="9">
    <source>
        <dbReference type="EMBL" id="GIO70185.1"/>
    </source>
</evidence>
<name>A0ABQ4M3T3_9BACL</name>
<evidence type="ECO:0000256" key="1">
    <source>
        <dbReference type="ARBA" id="ARBA00004651"/>
    </source>
</evidence>
<dbReference type="InterPro" id="IPR036259">
    <property type="entry name" value="MFS_trans_sf"/>
</dbReference>
<dbReference type="Proteomes" id="UP000680638">
    <property type="component" value="Unassembled WGS sequence"/>
</dbReference>
<dbReference type="InterPro" id="IPR020846">
    <property type="entry name" value="MFS_dom"/>
</dbReference>
<feature type="transmembrane region" description="Helical" evidence="7">
    <location>
        <begin position="166"/>
        <end position="190"/>
    </location>
</feature>
<keyword evidence="2" id="KW-0813">Transport</keyword>